<evidence type="ECO:0000313" key="1">
    <source>
        <dbReference type="EMBL" id="SOY32773.1"/>
    </source>
</evidence>
<dbReference type="InterPro" id="IPR029045">
    <property type="entry name" value="ClpP/crotonase-like_dom_sf"/>
</dbReference>
<dbReference type="EMBL" id="OFSM01000070">
    <property type="protein sequence ID" value="SOY32773.1"/>
    <property type="molecule type" value="Genomic_DNA"/>
</dbReference>
<dbReference type="Gene3D" id="3.90.226.10">
    <property type="entry name" value="2-enoyl-CoA Hydratase, Chain A, domain 1"/>
    <property type="match status" value="1"/>
</dbReference>
<evidence type="ECO:0000313" key="2">
    <source>
        <dbReference type="Proteomes" id="UP000236311"/>
    </source>
</evidence>
<dbReference type="PANTHER" id="PTHR35984:SF1">
    <property type="entry name" value="PERIPLASMIC SERINE PROTEASE"/>
    <property type="match status" value="1"/>
</dbReference>
<name>A0A2K4ZQL6_9FIRM</name>
<reference evidence="1 2" key="1">
    <citation type="submission" date="2018-01" db="EMBL/GenBank/DDBJ databases">
        <authorList>
            <person name="Gaut B.S."/>
            <person name="Morton B.R."/>
            <person name="Clegg M.T."/>
            <person name="Duvall M.R."/>
        </authorList>
    </citation>
    <scope>NUCLEOTIDE SEQUENCE [LARGE SCALE GENOMIC DNA]</scope>
    <source>
        <strain evidence="1">GP69</strain>
    </source>
</reference>
<dbReference type="RefSeq" id="WP_103242689.1">
    <property type="nucleotide sequence ID" value="NZ_JANJZD010000069.1"/>
</dbReference>
<gene>
    <name evidence="1" type="ORF">AMURIS_05540</name>
</gene>
<sequence>MVNKLEKLRQTAVSELLTKLEHKLDADVFTYYGEIVNGVERNVKDIIEALAKDPNKHRSIYVFLTTPGGSLPPVQRMVDILRHFYEEVNFIVPDYAYSAGTIWCMSGDNIYMNYYSSLGPIDPQVQSRDGKLVAALGYLDKINELLEKAKNNELTQAEFLILKDFDLAELRSYEQAKELAVDVLKKWLTKYKFKQWTTHSSDGTLVTIEEKEEKALEIANKLSDNNLWKSHGRPIGIQVLREELKLEIIDFEDDTELNEIICEYYDGLTEYINSHNFSFFFQTRLFI</sequence>
<dbReference type="PANTHER" id="PTHR35984">
    <property type="entry name" value="PERIPLASMIC SERINE PROTEASE"/>
    <property type="match status" value="1"/>
</dbReference>
<dbReference type="GO" id="GO:0016020">
    <property type="term" value="C:membrane"/>
    <property type="evidence" value="ECO:0007669"/>
    <property type="project" value="InterPro"/>
</dbReference>
<dbReference type="OrthoDB" id="9806253at2"/>
<keyword evidence="2" id="KW-1185">Reference proteome</keyword>
<organism evidence="1 2">
    <name type="scientific">Acetatifactor muris</name>
    <dbReference type="NCBI Taxonomy" id="879566"/>
    <lineage>
        <taxon>Bacteria</taxon>
        <taxon>Bacillati</taxon>
        <taxon>Bacillota</taxon>
        <taxon>Clostridia</taxon>
        <taxon>Lachnospirales</taxon>
        <taxon>Lachnospiraceae</taxon>
        <taxon>Acetatifactor</taxon>
    </lineage>
</organism>
<dbReference type="Pfam" id="PF01972">
    <property type="entry name" value="SDH_protease"/>
    <property type="match status" value="1"/>
</dbReference>
<proteinExistence type="predicted"/>
<dbReference type="SUPFAM" id="SSF52096">
    <property type="entry name" value="ClpP/crotonase"/>
    <property type="match status" value="1"/>
</dbReference>
<accession>A0A2K4ZQL6</accession>
<dbReference type="AlphaFoldDB" id="A0A2K4ZQL6"/>
<dbReference type="Proteomes" id="UP000236311">
    <property type="component" value="Unassembled WGS sequence"/>
</dbReference>
<dbReference type="InterPro" id="IPR002825">
    <property type="entry name" value="Pept_S49_ser-pept_pro"/>
</dbReference>
<protein>
    <submittedName>
        <fullName evidence="1">Serine dehydrogenase proteinase</fullName>
    </submittedName>
</protein>